<name>A0A7D4Q6C0_9MICO</name>
<reference evidence="2 3" key="1">
    <citation type="submission" date="2020-05" db="EMBL/GenBank/DDBJ databases">
        <title>Strain PA2F3 complete genome.</title>
        <authorList>
            <person name="Kim Y.-S."/>
            <person name="Kim S.-J."/>
            <person name="Jung H.-k."/>
            <person name="Kim S.-E."/>
            <person name="Kim K.-H."/>
        </authorList>
    </citation>
    <scope>NUCLEOTIDE SEQUENCE [LARGE SCALE GENOMIC DNA]</scope>
    <source>
        <strain evidence="2 3">PA2F3</strain>
    </source>
</reference>
<gene>
    <name evidence="2" type="ORF">HQM25_00470</name>
</gene>
<organism evidence="2 3">
    <name type="scientific">Microbacterium hominis</name>
    <dbReference type="NCBI Taxonomy" id="162426"/>
    <lineage>
        <taxon>Bacteria</taxon>
        <taxon>Bacillati</taxon>
        <taxon>Actinomycetota</taxon>
        <taxon>Actinomycetes</taxon>
        <taxon>Micrococcales</taxon>
        <taxon>Microbacteriaceae</taxon>
        <taxon>Microbacterium</taxon>
    </lineage>
</organism>
<dbReference type="RefSeq" id="WP_172988419.1">
    <property type="nucleotide sequence ID" value="NZ_CP054038.1"/>
</dbReference>
<feature type="compositionally biased region" description="Basic and acidic residues" evidence="1">
    <location>
        <begin position="62"/>
        <end position="79"/>
    </location>
</feature>
<evidence type="ECO:0000313" key="3">
    <source>
        <dbReference type="Proteomes" id="UP000502498"/>
    </source>
</evidence>
<protein>
    <submittedName>
        <fullName evidence="2">Uncharacterized protein</fullName>
    </submittedName>
</protein>
<accession>A0A7D4Q6C0</accession>
<dbReference type="Proteomes" id="UP000502498">
    <property type="component" value="Chromosome"/>
</dbReference>
<dbReference type="EMBL" id="CP054038">
    <property type="protein sequence ID" value="QKJ18039.1"/>
    <property type="molecule type" value="Genomic_DNA"/>
</dbReference>
<sequence length="334" mass="37247">MPITVEFSRAPTAKESTKLNARLHRLSRPEQLPRIERVYESMGAELPAEGLTIRPGFSFRDEGIDQDASDRSAPPRELRPPATRLMSSRGAALRFELTLLALVQTRRKPGARAKLVEFGFEVRGSSRSRGWSDLLASDASDSNRDGVLMTARDKRARSVRSALLALSDAGLVDFADGPGRRDRYERFVLLDERGVEALGEADEYRVPTKAEPTFALPSGFVTNGWLQVLEDSEIAILLMMACARDAWWENGALVVPPDVRLRNYGIHRDVYSSARKTLDWFGLLEVREVGRHADGRAENGEQHTHRLRLLSGGFDAPAVTTVIEALNSQLSRRR</sequence>
<dbReference type="AlphaFoldDB" id="A0A7D4Q6C0"/>
<evidence type="ECO:0000256" key="1">
    <source>
        <dbReference type="SAM" id="MobiDB-lite"/>
    </source>
</evidence>
<evidence type="ECO:0000313" key="2">
    <source>
        <dbReference type="EMBL" id="QKJ18039.1"/>
    </source>
</evidence>
<feature type="region of interest" description="Disordered" evidence="1">
    <location>
        <begin position="62"/>
        <end position="82"/>
    </location>
</feature>
<proteinExistence type="predicted"/>